<dbReference type="EMBL" id="LR134406">
    <property type="protein sequence ID" value="VEH69488.1"/>
    <property type="molecule type" value="Genomic_DNA"/>
</dbReference>
<feature type="domain" description="THIF-type NAD/FAD binding fold" evidence="2">
    <location>
        <begin position="19"/>
        <end position="243"/>
    </location>
</feature>
<proteinExistence type="inferred from homology"/>
<evidence type="ECO:0000313" key="3">
    <source>
        <dbReference type="EMBL" id="VEH69488.1"/>
    </source>
</evidence>
<evidence type="ECO:0000313" key="4">
    <source>
        <dbReference type="Proteomes" id="UP000273044"/>
    </source>
</evidence>
<dbReference type="PANTHER" id="PTHR10953:SF102">
    <property type="entry name" value="ADENYLYLTRANSFERASE AND SULFURTRANSFERASE MOCS3"/>
    <property type="match status" value="1"/>
</dbReference>
<evidence type="ECO:0000256" key="1">
    <source>
        <dbReference type="ARBA" id="ARBA00009919"/>
    </source>
</evidence>
<reference evidence="3 4" key="1">
    <citation type="submission" date="2018-12" db="EMBL/GenBank/DDBJ databases">
        <authorList>
            <consortium name="Pathogen Informatics"/>
        </authorList>
    </citation>
    <scope>NUCLEOTIDE SEQUENCE [LARGE SCALE GENOMIC DNA]</scope>
    <source>
        <strain evidence="3 4">NCTC12967</strain>
    </source>
</reference>
<dbReference type="InterPro" id="IPR045886">
    <property type="entry name" value="ThiF/MoeB/HesA"/>
</dbReference>
<keyword evidence="3" id="KW-0548">Nucleotidyltransferase</keyword>
<keyword evidence="4" id="KW-1185">Reference proteome</keyword>
<accession>A0A3S4UDI5</accession>
<dbReference type="PANTHER" id="PTHR10953">
    <property type="entry name" value="UBIQUITIN-ACTIVATING ENZYME E1"/>
    <property type="match status" value="1"/>
</dbReference>
<protein>
    <submittedName>
        <fullName evidence="3">Probable adenylyltransferase/sulfurtransferase MoeZ</fullName>
    </submittedName>
</protein>
<dbReference type="GO" id="GO:0005737">
    <property type="term" value="C:cytoplasm"/>
    <property type="evidence" value="ECO:0007669"/>
    <property type="project" value="TreeGrafter"/>
</dbReference>
<keyword evidence="3" id="KW-0808">Transferase</keyword>
<dbReference type="InterPro" id="IPR035985">
    <property type="entry name" value="Ubiquitin-activating_enz"/>
</dbReference>
<dbReference type="FunFam" id="3.40.50.720:FF:000080">
    <property type="entry name" value="Thiazole biosynthesis adenylyltransferase ThiF"/>
    <property type="match status" value="1"/>
</dbReference>
<dbReference type="RefSeq" id="WP_061787851.1">
    <property type="nucleotide sequence ID" value="NZ_LR134406.1"/>
</dbReference>
<evidence type="ECO:0000259" key="2">
    <source>
        <dbReference type="Pfam" id="PF00899"/>
    </source>
</evidence>
<organism evidence="3 4">
    <name type="scientific">Arachnia propionica</name>
    <dbReference type="NCBI Taxonomy" id="1750"/>
    <lineage>
        <taxon>Bacteria</taxon>
        <taxon>Bacillati</taxon>
        <taxon>Actinomycetota</taxon>
        <taxon>Actinomycetes</taxon>
        <taxon>Propionibacteriales</taxon>
        <taxon>Propionibacteriaceae</taxon>
        <taxon>Arachnia</taxon>
    </lineage>
</organism>
<dbReference type="SUPFAM" id="SSF69572">
    <property type="entry name" value="Activating enzymes of the ubiquitin-like proteins"/>
    <property type="match status" value="1"/>
</dbReference>
<gene>
    <name evidence="3" type="primary">moeZ_1</name>
    <name evidence="3" type="ORF">NCTC12967_00758</name>
</gene>
<comment type="similarity">
    <text evidence="1">Belongs to the HesA/MoeB/ThiF family.</text>
</comment>
<dbReference type="Proteomes" id="UP000273044">
    <property type="component" value="Chromosome"/>
</dbReference>
<dbReference type="AlphaFoldDB" id="A0A3S4UDI5"/>
<dbReference type="InterPro" id="IPR000594">
    <property type="entry name" value="ThiF_NAD_FAD-bd"/>
</dbReference>
<dbReference type="CDD" id="cd00757">
    <property type="entry name" value="ThiF_MoeB_HesA_family"/>
    <property type="match status" value="1"/>
</dbReference>
<dbReference type="GO" id="GO:0016779">
    <property type="term" value="F:nucleotidyltransferase activity"/>
    <property type="evidence" value="ECO:0007669"/>
    <property type="project" value="UniProtKB-KW"/>
</dbReference>
<dbReference type="GeneID" id="64406241"/>
<dbReference type="Pfam" id="PF00899">
    <property type="entry name" value="ThiF"/>
    <property type="match status" value="1"/>
</dbReference>
<dbReference type="Gene3D" id="3.40.50.720">
    <property type="entry name" value="NAD(P)-binding Rossmann-like Domain"/>
    <property type="match status" value="1"/>
</dbReference>
<dbReference type="GO" id="GO:0004792">
    <property type="term" value="F:thiosulfate-cyanide sulfurtransferase activity"/>
    <property type="evidence" value="ECO:0007669"/>
    <property type="project" value="TreeGrafter"/>
</dbReference>
<sequence>MQPVIAVPEPLTEAERERYQRTMAIDGFGEEAQGRLKAATVCCIGAGGLGGPVLQYLAASGVGRLIVVDDDVVEERNLQRQTLYGNATLGASKADAAAARLADLNPLVEVIPVPLRVTQETAEEILGDCDVVVDAVDNLPTRLVVARACQRLDLPLVFGAVQAVNGQVTVLWERHGMALSDLFPDPPRSCPTASEVGVLGPMTGWVGSVMATEVVKLLTGVGEPLLGRVMYIDTLRARVVELPLAGRS</sequence>
<name>A0A3S4UDI5_9ACTN</name>
<dbReference type="GO" id="GO:0008641">
    <property type="term" value="F:ubiquitin-like modifier activating enzyme activity"/>
    <property type="evidence" value="ECO:0007669"/>
    <property type="project" value="InterPro"/>
</dbReference>